<protein>
    <submittedName>
        <fullName evidence="1">Uncharacterized protein</fullName>
    </submittedName>
</protein>
<comment type="caution">
    <text evidence="1">The sequence shown here is derived from an EMBL/GenBank/DDBJ whole genome shotgun (WGS) entry which is preliminary data.</text>
</comment>
<dbReference type="VEuPathDB" id="FungiDB:QG37_02563"/>
<organism evidence="1 2">
    <name type="scientific">Candidozyma auris</name>
    <name type="common">Yeast</name>
    <name type="synonym">Candida auris</name>
    <dbReference type="NCBI Taxonomy" id="498019"/>
    <lineage>
        <taxon>Eukaryota</taxon>
        <taxon>Fungi</taxon>
        <taxon>Dikarya</taxon>
        <taxon>Ascomycota</taxon>
        <taxon>Saccharomycotina</taxon>
        <taxon>Pichiomycetes</taxon>
        <taxon>Metschnikowiaceae</taxon>
        <taxon>Candidozyma</taxon>
    </lineage>
</organism>
<reference evidence="2" key="1">
    <citation type="journal article" date="2015" name="BMC Genomics">
        <title>Draft genome of a commonly misdiagnosed multidrug resistant pathogen Candida auris.</title>
        <authorList>
            <person name="Chatterjee S."/>
            <person name="Alampalli S.V."/>
            <person name="Nageshan R.K."/>
            <person name="Chettiar S.T."/>
            <person name="Joshi S."/>
            <person name="Tatu U.S."/>
        </authorList>
    </citation>
    <scope>NUCLEOTIDE SEQUENCE [LARGE SCALE GENOMIC DNA]</scope>
    <source>
        <strain evidence="2">6684</strain>
    </source>
</reference>
<dbReference type="AlphaFoldDB" id="A0A0L0P3D5"/>
<dbReference type="Proteomes" id="UP000037122">
    <property type="component" value="Unassembled WGS sequence"/>
</dbReference>
<name>A0A0L0P3D5_CANAR</name>
<sequence length="68" mass="7120">MGLVPNLESSLVASFNDIREPSGATATSGGVGTAVANERAVERAGTLVERDLTAFKASLERLIFDNIL</sequence>
<accession>A0A0L0P3D5</accession>
<gene>
    <name evidence="1" type="ORF">QG37_02563</name>
</gene>
<evidence type="ECO:0000313" key="2">
    <source>
        <dbReference type="Proteomes" id="UP000037122"/>
    </source>
</evidence>
<dbReference type="EMBL" id="LGST01000018">
    <property type="protein sequence ID" value="KNE00531.1"/>
    <property type="molecule type" value="Genomic_DNA"/>
</dbReference>
<proteinExistence type="predicted"/>
<evidence type="ECO:0000313" key="1">
    <source>
        <dbReference type="EMBL" id="KNE00531.1"/>
    </source>
</evidence>